<keyword evidence="4 5" id="KW-0472">Membrane</keyword>
<dbReference type="OrthoDB" id="9781287at2"/>
<organism evidence="6 7">
    <name type="scientific">Pseudothermotoga thermarum DSM 5069</name>
    <dbReference type="NCBI Taxonomy" id="688269"/>
    <lineage>
        <taxon>Bacteria</taxon>
        <taxon>Thermotogati</taxon>
        <taxon>Thermotogota</taxon>
        <taxon>Thermotogae</taxon>
        <taxon>Thermotogales</taxon>
        <taxon>Thermotogaceae</taxon>
        <taxon>Pseudothermotoga</taxon>
    </lineage>
</organism>
<dbReference type="STRING" id="688269.Theth_1914"/>
<feature type="transmembrane region" description="Helical" evidence="5">
    <location>
        <begin position="153"/>
        <end position="171"/>
    </location>
</feature>
<accession>F7YWH6</accession>
<evidence type="ECO:0000256" key="3">
    <source>
        <dbReference type="ARBA" id="ARBA00022989"/>
    </source>
</evidence>
<evidence type="ECO:0000256" key="5">
    <source>
        <dbReference type="SAM" id="Phobius"/>
    </source>
</evidence>
<dbReference type="InterPro" id="IPR008217">
    <property type="entry name" value="Ccc1_fam"/>
</dbReference>
<evidence type="ECO:0000256" key="4">
    <source>
        <dbReference type="ARBA" id="ARBA00023136"/>
    </source>
</evidence>
<protein>
    <recommendedName>
        <fullName evidence="8">Rubrerythrin diiron-binding domain-containing protein</fullName>
    </recommendedName>
</protein>
<feature type="transmembrane region" description="Helical" evidence="5">
    <location>
        <begin position="216"/>
        <end position="236"/>
    </location>
</feature>
<dbReference type="GO" id="GO:0005384">
    <property type="term" value="F:manganese ion transmembrane transporter activity"/>
    <property type="evidence" value="ECO:0007669"/>
    <property type="project" value="InterPro"/>
</dbReference>
<sequence length="277" mass="31338">MKEFQQNEITEYLVYSKLSKISRQNREILEKIARDELRHYEALKKITGVDAKPKKLAVLWYILLAKIFGLTFALKVMERKEEKAQKNYLNCNSNELVKLFVQDEEKHEKMLLDLINEEKLNYIGSMVLGLSDALVELTGALAGLTLALQKTKVVALSGLITGFAAALSMAASDYLSKKSEKGEKNPIKSAFYTGTAYILTVLFLTFPYLVFELPLVALSVTMLNAVFVIFIFTYFVSIVKDLNFKIHFFEMLSISIGVAAVSFSIGFLIRIFLKIDI</sequence>
<keyword evidence="2 5" id="KW-0812">Transmembrane</keyword>
<feature type="transmembrane region" description="Helical" evidence="5">
    <location>
        <begin position="120"/>
        <end position="147"/>
    </location>
</feature>
<feature type="transmembrane region" description="Helical" evidence="5">
    <location>
        <begin position="191"/>
        <end position="210"/>
    </location>
</feature>
<feature type="transmembrane region" description="Helical" evidence="5">
    <location>
        <begin position="248"/>
        <end position="273"/>
    </location>
</feature>
<dbReference type="InterPro" id="IPR009078">
    <property type="entry name" value="Ferritin-like_SF"/>
</dbReference>
<dbReference type="EMBL" id="CP002351">
    <property type="protein sequence ID" value="AEH51955.1"/>
    <property type="molecule type" value="Genomic_DNA"/>
</dbReference>
<dbReference type="AlphaFoldDB" id="F7YWH6"/>
<gene>
    <name evidence="6" type="ORF">Theth_1914</name>
</gene>
<dbReference type="CDD" id="cd01044">
    <property type="entry name" value="Ferritin_CCC1_N"/>
    <property type="match status" value="1"/>
</dbReference>
<evidence type="ECO:0000256" key="1">
    <source>
        <dbReference type="ARBA" id="ARBA00004127"/>
    </source>
</evidence>
<evidence type="ECO:0000313" key="6">
    <source>
        <dbReference type="EMBL" id="AEH51955.1"/>
    </source>
</evidence>
<dbReference type="Proteomes" id="UP000006804">
    <property type="component" value="Chromosome"/>
</dbReference>
<evidence type="ECO:0008006" key="8">
    <source>
        <dbReference type="Google" id="ProtNLM"/>
    </source>
</evidence>
<comment type="subcellular location">
    <subcellularLocation>
        <location evidence="1">Endomembrane system</location>
        <topology evidence="1">Multi-pass membrane protein</topology>
    </subcellularLocation>
</comment>
<dbReference type="PATRIC" id="fig|688269.3.peg.1973"/>
<dbReference type="CDD" id="cd02431">
    <property type="entry name" value="Ferritin_CCC1_C"/>
    <property type="match status" value="1"/>
</dbReference>
<evidence type="ECO:0000256" key="2">
    <source>
        <dbReference type="ARBA" id="ARBA00022692"/>
    </source>
</evidence>
<proteinExistence type="predicted"/>
<evidence type="ECO:0000313" key="7">
    <source>
        <dbReference type="Proteomes" id="UP000006804"/>
    </source>
</evidence>
<keyword evidence="3 5" id="KW-1133">Transmembrane helix</keyword>
<dbReference type="KEGG" id="tta:Theth_1914"/>
<reference evidence="6 7" key="1">
    <citation type="submission" date="2010-11" db="EMBL/GenBank/DDBJ databases">
        <title>The complete genome of Thermotoga thermarum DSM 5069.</title>
        <authorList>
            <consortium name="US DOE Joint Genome Institute (JGI-PGF)"/>
            <person name="Lucas S."/>
            <person name="Copeland A."/>
            <person name="Lapidus A."/>
            <person name="Bruce D."/>
            <person name="Goodwin L."/>
            <person name="Pitluck S."/>
            <person name="Kyrpides N."/>
            <person name="Mavromatis K."/>
            <person name="Ivanova N."/>
            <person name="Zeytun A."/>
            <person name="Brettin T."/>
            <person name="Detter J.C."/>
            <person name="Tapia R."/>
            <person name="Han C."/>
            <person name="Land M."/>
            <person name="Hauser L."/>
            <person name="Markowitz V."/>
            <person name="Cheng J.-F."/>
            <person name="Hugenholtz P."/>
            <person name="Woyke T."/>
            <person name="Wu D."/>
            <person name="Spring S."/>
            <person name="Schroeder M."/>
            <person name="Brambilla E."/>
            <person name="Klenk H.-P."/>
            <person name="Eisen J.A."/>
        </authorList>
    </citation>
    <scope>NUCLEOTIDE SEQUENCE [LARGE SCALE GENOMIC DNA]</scope>
    <source>
        <strain evidence="6 7">DSM 5069</strain>
    </source>
</reference>
<dbReference type="Pfam" id="PF01988">
    <property type="entry name" value="VIT1"/>
    <property type="match status" value="1"/>
</dbReference>
<name>F7YWH6_9THEM</name>
<dbReference type="InterPro" id="IPR039376">
    <property type="entry name" value="Ferritin_CCC1_N"/>
</dbReference>
<dbReference type="GO" id="GO:0012505">
    <property type="term" value="C:endomembrane system"/>
    <property type="evidence" value="ECO:0007669"/>
    <property type="project" value="UniProtKB-SubCell"/>
</dbReference>
<dbReference type="GO" id="GO:0030026">
    <property type="term" value="P:intracellular manganese ion homeostasis"/>
    <property type="evidence" value="ECO:0007669"/>
    <property type="project" value="InterPro"/>
</dbReference>
<dbReference type="SUPFAM" id="SSF47240">
    <property type="entry name" value="Ferritin-like"/>
    <property type="match status" value="1"/>
</dbReference>
<feature type="transmembrane region" description="Helical" evidence="5">
    <location>
        <begin position="58"/>
        <end position="77"/>
    </location>
</feature>
<dbReference type="RefSeq" id="WP_013933162.1">
    <property type="nucleotide sequence ID" value="NC_015707.1"/>
</dbReference>
<dbReference type="HOGENOM" id="CLU_065373_1_0_0"/>
<keyword evidence="7" id="KW-1185">Reference proteome</keyword>
<dbReference type="eggNOG" id="COG1814">
    <property type="taxonomic scope" value="Bacteria"/>
</dbReference>